<feature type="transmembrane region" description="Helical" evidence="2">
    <location>
        <begin position="37"/>
        <end position="58"/>
    </location>
</feature>
<evidence type="ECO:0000313" key="3">
    <source>
        <dbReference type="EMBL" id="GAA4715578.1"/>
    </source>
</evidence>
<feature type="compositionally biased region" description="Basic and acidic residues" evidence="1">
    <location>
        <begin position="96"/>
        <end position="107"/>
    </location>
</feature>
<accession>A0ABP8XVA2</accession>
<proteinExistence type="predicted"/>
<evidence type="ECO:0000256" key="2">
    <source>
        <dbReference type="SAM" id="Phobius"/>
    </source>
</evidence>
<feature type="transmembrane region" description="Helical" evidence="2">
    <location>
        <begin position="6"/>
        <end position="25"/>
    </location>
</feature>
<name>A0ABP8XVA2_9ACTN</name>
<feature type="transmembrane region" description="Helical" evidence="2">
    <location>
        <begin position="64"/>
        <end position="83"/>
    </location>
</feature>
<reference evidence="4" key="1">
    <citation type="journal article" date="2019" name="Int. J. Syst. Evol. Microbiol.">
        <title>The Global Catalogue of Microorganisms (GCM) 10K type strain sequencing project: providing services to taxonomists for standard genome sequencing and annotation.</title>
        <authorList>
            <consortium name="The Broad Institute Genomics Platform"/>
            <consortium name="The Broad Institute Genome Sequencing Center for Infectious Disease"/>
            <person name="Wu L."/>
            <person name="Ma J."/>
        </authorList>
    </citation>
    <scope>NUCLEOTIDE SEQUENCE [LARGE SCALE GENOMIC DNA]</scope>
    <source>
        <strain evidence="4">JCM 18531</strain>
    </source>
</reference>
<dbReference type="Proteomes" id="UP001499974">
    <property type="component" value="Unassembled WGS sequence"/>
</dbReference>
<evidence type="ECO:0008006" key="5">
    <source>
        <dbReference type="Google" id="ProtNLM"/>
    </source>
</evidence>
<dbReference type="Gene3D" id="1.20.1280.290">
    <property type="match status" value="1"/>
</dbReference>
<protein>
    <recommendedName>
        <fullName evidence="5">PQ-loop repeat-containing protein</fullName>
    </recommendedName>
</protein>
<gene>
    <name evidence="3" type="ORF">GCM10023349_38950</name>
</gene>
<evidence type="ECO:0000256" key="1">
    <source>
        <dbReference type="SAM" id="MobiDB-lite"/>
    </source>
</evidence>
<keyword evidence="4" id="KW-1185">Reference proteome</keyword>
<keyword evidence="2" id="KW-0472">Membrane</keyword>
<keyword evidence="2" id="KW-0812">Transmembrane</keyword>
<keyword evidence="2" id="KW-1133">Transmembrane helix</keyword>
<sequence>MYAALPVLAGIASTVIFASSTMPMLGKALRTRELSSYSLGNLLLANLGNAIYSVYIFSLAPGPLWALHSFHLGSTAFMLVWYLRFELLPRRQRGSRQPELRGVDHDGTPVGYGELGQDGRDVMVGGLG</sequence>
<comment type="caution">
    <text evidence="3">The sequence shown here is derived from an EMBL/GenBank/DDBJ whole genome shotgun (WGS) entry which is preliminary data.</text>
</comment>
<dbReference type="EMBL" id="BAABKM010000003">
    <property type="protein sequence ID" value="GAA4715578.1"/>
    <property type="molecule type" value="Genomic_DNA"/>
</dbReference>
<organism evidence="3 4">
    <name type="scientific">Nocardioides conyzicola</name>
    <dbReference type="NCBI Taxonomy" id="1651781"/>
    <lineage>
        <taxon>Bacteria</taxon>
        <taxon>Bacillati</taxon>
        <taxon>Actinomycetota</taxon>
        <taxon>Actinomycetes</taxon>
        <taxon>Propionibacteriales</taxon>
        <taxon>Nocardioidaceae</taxon>
        <taxon>Nocardioides</taxon>
    </lineage>
</organism>
<dbReference type="RefSeq" id="WP_345523199.1">
    <property type="nucleotide sequence ID" value="NZ_BAABKM010000003.1"/>
</dbReference>
<evidence type="ECO:0000313" key="4">
    <source>
        <dbReference type="Proteomes" id="UP001499974"/>
    </source>
</evidence>
<feature type="region of interest" description="Disordered" evidence="1">
    <location>
        <begin position="93"/>
        <end position="120"/>
    </location>
</feature>